<evidence type="ECO:0000313" key="4">
    <source>
        <dbReference type="Proteomes" id="UP000198937"/>
    </source>
</evidence>
<feature type="compositionally biased region" description="Low complexity" evidence="1">
    <location>
        <begin position="109"/>
        <end position="125"/>
    </location>
</feature>
<protein>
    <submittedName>
        <fullName evidence="3">Condensation domain-containing protein</fullName>
    </submittedName>
</protein>
<dbReference type="GO" id="GO:0005829">
    <property type="term" value="C:cytosol"/>
    <property type="evidence" value="ECO:0007669"/>
    <property type="project" value="TreeGrafter"/>
</dbReference>
<dbReference type="AlphaFoldDB" id="A0A1C6UFA6"/>
<dbReference type="Proteomes" id="UP000198937">
    <property type="component" value="Unassembled WGS sequence"/>
</dbReference>
<sequence length="612" mass="64521">MFELTLVDQLVVAFKGERAGRGPLTVGQLNTLQWLGNGSLFTSVEWVLDLPAGTTLDDVTESMAVLLARHESLRTLFHPDGTDDSGEPTQQVVDSGELRVDVYAVDPAGTGTAPAATAPAGTADPADGDGRAESDRLTAITQVLTDRLQEAPFRVDEQLPVRVGVAVRDGRPIIAVIACTHLAADCGSLVRLGEQFARLVRDPASRTVGPRGHQPLDQALRERTPQGRARLTATLGYWRRHLVDLPQCLYAAPVVADDGGGPLSGFLESPAIALALPLVAARTGTSRPMVLLAAYCALVARRTGNRELVFASVVNNRIGAHLHDYVGTLAQDSLVAVDAGTTSFDELIRRAGAASLIANRHGMFRQDELVETQRAAGRARGSFFQRDCAVNIMGLGGGGTVGGDARDAVAAVPHSRLRWWVPPSFRVMLMLRVIEIGGLPVLGLTTDDTLRVPAGELATLLRAMEALVVAAAAGDVDLASTDTMAAVTPLRRGPEWLRVGPSWVEWPQAQQLVAEALGAHHGRVFALPAADGGASLVAYAIAGTGLDTPEQAHAACLAAVERHFMTVTPGYYVLCADSPDDSDDLAAWQGRPVVAAGDGRGTPSAQVPDGTR</sequence>
<organism evidence="3 4">
    <name type="scientific">Micromonospora yangpuensis</name>
    <dbReference type="NCBI Taxonomy" id="683228"/>
    <lineage>
        <taxon>Bacteria</taxon>
        <taxon>Bacillati</taxon>
        <taxon>Actinomycetota</taxon>
        <taxon>Actinomycetes</taxon>
        <taxon>Micromonosporales</taxon>
        <taxon>Micromonosporaceae</taxon>
        <taxon>Micromonospora</taxon>
    </lineage>
</organism>
<dbReference type="Pfam" id="PF00668">
    <property type="entry name" value="Condensation"/>
    <property type="match status" value="1"/>
</dbReference>
<dbReference type="GO" id="GO:0031177">
    <property type="term" value="F:phosphopantetheine binding"/>
    <property type="evidence" value="ECO:0007669"/>
    <property type="project" value="TreeGrafter"/>
</dbReference>
<reference evidence="3 4" key="1">
    <citation type="submission" date="2016-06" db="EMBL/GenBank/DDBJ databases">
        <authorList>
            <person name="Kjaerup R.B."/>
            <person name="Dalgaard T.S."/>
            <person name="Juul-Madsen H.R."/>
        </authorList>
    </citation>
    <scope>NUCLEOTIDE SEQUENCE [LARGE SCALE GENOMIC DNA]</scope>
    <source>
        <strain evidence="3 4">DSM 45577</strain>
    </source>
</reference>
<dbReference type="InterPro" id="IPR023213">
    <property type="entry name" value="CAT-like_dom_sf"/>
</dbReference>
<dbReference type="GO" id="GO:0043041">
    <property type="term" value="P:amino acid activation for nonribosomal peptide biosynthetic process"/>
    <property type="evidence" value="ECO:0007669"/>
    <property type="project" value="TreeGrafter"/>
</dbReference>
<dbReference type="EMBL" id="FMIA01000002">
    <property type="protein sequence ID" value="SCL52638.1"/>
    <property type="molecule type" value="Genomic_DNA"/>
</dbReference>
<gene>
    <name evidence="3" type="ORF">GA0070617_2137</name>
</gene>
<dbReference type="PANTHER" id="PTHR45527">
    <property type="entry name" value="NONRIBOSOMAL PEPTIDE SYNTHETASE"/>
    <property type="match status" value="1"/>
</dbReference>
<dbReference type="GO" id="GO:0009239">
    <property type="term" value="P:enterobactin biosynthetic process"/>
    <property type="evidence" value="ECO:0007669"/>
    <property type="project" value="TreeGrafter"/>
</dbReference>
<keyword evidence="4" id="KW-1185">Reference proteome</keyword>
<feature type="region of interest" description="Disordered" evidence="1">
    <location>
        <begin position="109"/>
        <end position="133"/>
    </location>
</feature>
<dbReference type="STRING" id="683228.GA0070617_2137"/>
<name>A0A1C6UFA6_9ACTN</name>
<feature type="region of interest" description="Disordered" evidence="1">
    <location>
        <begin position="590"/>
        <end position="612"/>
    </location>
</feature>
<dbReference type="GO" id="GO:0008610">
    <property type="term" value="P:lipid biosynthetic process"/>
    <property type="evidence" value="ECO:0007669"/>
    <property type="project" value="UniProtKB-ARBA"/>
</dbReference>
<dbReference type="GO" id="GO:0047527">
    <property type="term" value="F:2,3-dihydroxybenzoate-serine ligase activity"/>
    <property type="evidence" value="ECO:0007669"/>
    <property type="project" value="TreeGrafter"/>
</dbReference>
<dbReference type="SUPFAM" id="SSF52777">
    <property type="entry name" value="CoA-dependent acyltransferases"/>
    <property type="match status" value="2"/>
</dbReference>
<dbReference type="Gene3D" id="3.30.559.10">
    <property type="entry name" value="Chloramphenicol acetyltransferase-like domain"/>
    <property type="match status" value="1"/>
</dbReference>
<feature type="domain" description="Condensation" evidence="2">
    <location>
        <begin position="36"/>
        <end position="377"/>
    </location>
</feature>
<evidence type="ECO:0000259" key="2">
    <source>
        <dbReference type="Pfam" id="PF00668"/>
    </source>
</evidence>
<dbReference type="RefSeq" id="WP_091435939.1">
    <property type="nucleotide sequence ID" value="NZ_BMMJ01000004.1"/>
</dbReference>
<evidence type="ECO:0000256" key="1">
    <source>
        <dbReference type="SAM" id="MobiDB-lite"/>
    </source>
</evidence>
<accession>A0A1C6UFA6</accession>
<dbReference type="OrthoDB" id="3528137at2"/>
<evidence type="ECO:0000313" key="3">
    <source>
        <dbReference type="EMBL" id="SCL52638.1"/>
    </source>
</evidence>
<proteinExistence type="predicted"/>
<dbReference type="PANTHER" id="PTHR45527:SF1">
    <property type="entry name" value="FATTY ACID SYNTHASE"/>
    <property type="match status" value="1"/>
</dbReference>
<dbReference type="GO" id="GO:0009366">
    <property type="term" value="C:enterobactin synthetase complex"/>
    <property type="evidence" value="ECO:0007669"/>
    <property type="project" value="TreeGrafter"/>
</dbReference>
<dbReference type="InterPro" id="IPR001242">
    <property type="entry name" value="Condensation_dom"/>
</dbReference>
<dbReference type="Gene3D" id="3.30.559.30">
    <property type="entry name" value="Nonribosomal peptide synthetase, condensation domain"/>
    <property type="match status" value="1"/>
</dbReference>